<dbReference type="Pfam" id="PF09851">
    <property type="entry name" value="SHOCT"/>
    <property type="match status" value="1"/>
</dbReference>
<gene>
    <name evidence="3" type="ORF">GCM10007094_33090</name>
</gene>
<dbReference type="RefSeq" id="WP_189437902.1">
    <property type="nucleotide sequence ID" value="NZ_BMXE01000006.1"/>
</dbReference>
<dbReference type="InterPro" id="IPR018649">
    <property type="entry name" value="SHOCT"/>
</dbReference>
<evidence type="ECO:0000259" key="2">
    <source>
        <dbReference type="Pfam" id="PF09851"/>
    </source>
</evidence>
<name>A0ABQ3EIE4_9HYPH</name>
<protein>
    <recommendedName>
        <fullName evidence="2">SHOCT domain-containing protein</fullName>
    </recommendedName>
</protein>
<evidence type="ECO:0000256" key="1">
    <source>
        <dbReference type="SAM" id="Phobius"/>
    </source>
</evidence>
<comment type="caution">
    <text evidence="3">The sequence shown here is derived from an EMBL/GenBank/DDBJ whole genome shotgun (WGS) entry which is preliminary data.</text>
</comment>
<accession>A0ABQ3EIE4</accession>
<evidence type="ECO:0000313" key="3">
    <source>
        <dbReference type="EMBL" id="GHB41031.1"/>
    </source>
</evidence>
<proteinExistence type="predicted"/>
<keyword evidence="4" id="KW-1185">Reference proteome</keyword>
<evidence type="ECO:0000313" key="4">
    <source>
        <dbReference type="Proteomes" id="UP000637980"/>
    </source>
</evidence>
<reference evidence="4" key="1">
    <citation type="journal article" date="2019" name="Int. J. Syst. Evol. Microbiol.">
        <title>The Global Catalogue of Microorganisms (GCM) 10K type strain sequencing project: providing services to taxonomists for standard genome sequencing and annotation.</title>
        <authorList>
            <consortium name="The Broad Institute Genomics Platform"/>
            <consortium name="The Broad Institute Genome Sequencing Center for Infectious Disease"/>
            <person name="Wu L."/>
            <person name="Ma J."/>
        </authorList>
    </citation>
    <scope>NUCLEOTIDE SEQUENCE [LARGE SCALE GENOMIC DNA]</scope>
    <source>
        <strain evidence="4">KCTC 12861</strain>
    </source>
</reference>
<keyword evidence="1" id="KW-0812">Transmembrane</keyword>
<keyword evidence="1" id="KW-1133">Transmembrane helix</keyword>
<dbReference type="Proteomes" id="UP000637980">
    <property type="component" value="Unassembled WGS sequence"/>
</dbReference>
<organism evidence="3 4">
    <name type="scientific">Pseudovibrio japonicus</name>
    <dbReference type="NCBI Taxonomy" id="366534"/>
    <lineage>
        <taxon>Bacteria</taxon>
        <taxon>Pseudomonadati</taxon>
        <taxon>Pseudomonadota</taxon>
        <taxon>Alphaproteobacteria</taxon>
        <taxon>Hyphomicrobiales</taxon>
        <taxon>Stappiaceae</taxon>
        <taxon>Pseudovibrio</taxon>
    </lineage>
</organism>
<dbReference type="EMBL" id="BMXE01000006">
    <property type="protein sequence ID" value="GHB41031.1"/>
    <property type="molecule type" value="Genomic_DNA"/>
</dbReference>
<feature type="domain" description="SHOCT" evidence="2">
    <location>
        <begin position="55"/>
        <end position="74"/>
    </location>
</feature>
<feature type="transmembrane region" description="Helical" evidence="1">
    <location>
        <begin position="12"/>
        <end position="30"/>
    </location>
</feature>
<keyword evidence="1" id="KW-0472">Membrane</keyword>
<sequence length="85" mass="10075">MFHQYGLYGFHFFPFPIVLTLLLFISFLIARSYGYFGSDRSKQTEPPEPTQRNSEALEILKRRLAKGEIDEEEFGKRFQVLRQNL</sequence>